<evidence type="ECO:0000313" key="4">
    <source>
        <dbReference type="Proteomes" id="UP000268093"/>
    </source>
</evidence>
<evidence type="ECO:0000259" key="2">
    <source>
        <dbReference type="Pfam" id="PF04917"/>
    </source>
</evidence>
<feature type="domain" description="Bacterial shufflon protein N-terminal" evidence="2">
    <location>
        <begin position="46"/>
        <end position="99"/>
    </location>
</feature>
<proteinExistence type="predicted"/>
<sequence length="184" mass="19525">MKNSILFLATTLGASVVATPIHFTSNSAVENINPSGMQTAIAITINGNAVVSGSLRSNDRISTGEYVQIDGMANSGSDCHPNGLVGRDNNGVLFSCQFGVWQKVGGSINTVVRHNSDRGYRWPKSEVSCASHEKVMGGGSSCYQEGGMIWILKSAPSGNGWFTQCDGGLENKWGTAEVWVICAY</sequence>
<name>A0A433DJQ3_9FUNG</name>
<comment type="caution">
    <text evidence="3">The sequence shown here is derived from an EMBL/GenBank/DDBJ whole genome shotgun (WGS) entry which is preliminary data.</text>
</comment>
<dbReference type="AlphaFoldDB" id="A0A433DJQ3"/>
<protein>
    <recommendedName>
        <fullName evidence="2">Bacterial shufflon protein N-terminal domain-containing protein</fullName>
    </recommendedName>
</protein>
<dbReference type="InterPro" id="IPR007001">
    <property type="entry name" value="Shufflon_N"/>
</dbReference>
<dbReference type="Proteomes" id="UP000268093">
    <property type="component" value="Unassembled WGS sequence"/>
</dbReference>
<keyword evidence="1" id="KW-0732">Signal</keyword>
<dbReference type="Pfam" id="PF04917">
    <property type="entry name" value="Shufflon_N"/>
    <property type="match status" value="1"/>
</dbReference>
<gene>
    <name evidence="3" type="ORF">BC936DRAFT_149891</name>
</gene>
<accession>A0A433DJQ3</accession>
<evidence type="ECO:0000256" key="1">
    <source>
        <dbReference type="SAM" id="SignalP"/>
    </source>
</evidence>
<dbReference type="EMBL" id="RBNI01000953">
    <property type="protein sequence ID" value="RUP51098.1"/>
    <property type="molecule type" value="Genomic_DNA"/>
</dbReference>
<feature type="signal peptide" evidence="1">
    <location>
        <begin position="1"/>
        <end position="18"/>
    </location>
</feature>
<feature type="chain" id="PRO_5019203907" description="Bacterial shufflon protein N-terminal domain-containing protein" evidence="1">
    <location>
        <begin position="19"/>
        <end position="184"/>
    </location>
</feature>
<organism evidence="3 4">
    <name type="scientific">Jimgerdemannia flammicorona</name>
    <dbReference type="NCBI Taxonomy" id="994334"/>
    <lineage>
        <taxon>Eukaryota</taxon>
        <taxon>Fungi</taxon>
        <taxon>Fungi incertae sedis</taxon>
        <taxon>Mucoromycota</taxon>
        <taxon>Mucoromycotina</taxon>
        <taxon>Endogonomycetes</taxon>
        <taxon>Endogonales</taxon>
        <taxon>Endogonaceae</taxon>
        <taxon>Jimgerdemannia</taxon>
    </lineage>
</organism>
<evidence type="ECO:0000313" key="3">
    <source>
        <dbReference type="EMBL" id="RUP51098.1"/>
    </source>
</evidence>
<reference evidence="3 4" key="1">
    <citation type="journal article" date="2018" name="New Phytol.">
        <title>Phylogenomics of Endogonaceae and evolution of mycorrhizas within Mucoromycota.</title>
        <authorList>
            <person name="Chang Y."/>
            <person name="Desiro A."/>
            <person name="Na H."/>
            <person name="Sandor L."/>
            <person name="Lipzen A."/>
            <person name="Clum A."/>
            <person name="Barry K."/>
            <person name="Grigoriev I.V."/>
            <person name="Martin F.M."/>
            <person name="Stajich J.E."/>
            <person name="Smith M.E."/>
            <person name="Bonito G."/>
            <person name="Spatafora J.W."/>
        </authorList>
    </citation>
    <scope>NUCLEOTIDE SEQUENCE [LARGE SCALE GENOMIC DNA]</scope>
    <source>
        <strain evidence="3 4">GMNB39</strain>
    </source>
</reference>
<keyword evidence="4" id="KW-1185">Reference proteome</keyword>
<dbReference type="OrthoDB" id="2402993at2759"/>